<accession>A0A6A6QUP1</accession>
<dbReference type="AlphaFoldDB" id="A0A6A6QUP1"/>
<evidence type="ECO:0000313" key="1">
    <source>
        <dbReference type="EMBL" id="KAF2495916.1"/>
    </source>
</evidence>
<sequence length="131" mass="15019">MPPLDYEQQLCSHCNENHYIVNPGAEALIFAVLQEKQTKLGEDNEVILAVEVLQSHTQSLKCQIAIAKKEHQASRDDMQIRANERVALIKRREAEIDSETKQFEAEREAWRVARLGIIEALKPVRKYAVPQ</sequence>
<dbReference type="EMBL" id="MU004188">
    <property type="protein sequence ID" value="KAF2495916.1"/>
    <property type="molecule type" value="Genomic_DNA"/>
</dbReference>
<evidence type="ECO:0000313" key="2">
    <source>
        <dbReference type="Proteomes" id="UP000799750"/>
    </source>
</evidence>
<dbReference type="Proteomes" id="UP000799750">
    <property type="component" value="Unassembled WGS sequence"/>
</dbReference>
<proteinExistence type="predicted"/>
<organism evidence="1 2">
    <name type="scientific">Lophium mytilinum</name>
    <dbReference type="NCBI Taxonomy" id="390894"/>
    <lineage>
        <taxon>Eukaryota</taxon>
        <taxon>Fungi</taxon>
        <taxon>Dikarya</taxon>
        <taxon>Ascomycota</taxon>
        <taxon>Pezizomycotina</taxon>
        <taxon>Dothideomycetes</taxon>
        <taxon>Pleosporomycetidae</taxon>
        <taxon>Mytilinidiales</taxon>
        <taxon>Mytilinidiaceae</taxon>
        <taxon>Lophium</taxon>
    </lineage>
</organism>
<reference evidence="1" key="1">
    <citation type="journal article" date="2020" name="Stud. Mycol.">
        <title>101 Dothideomycetes genomes: a test case for predicting lifestyles and emergence of pathogens.</title>
        <authorList>
            <person name="Haridas S."/>
            <person name="Albert R."/>
            <person name="Binder M."/>
            <person name="Bloem J."/>
            <person name="Labutti K."/>
            <person name="Salamov A."/>
            <person name="Andreopoulos B."/>
            <person name="Baker S."/>
            <person name="Barry K."/>
            <person name="Bills G."/>
            <person name="Bluhm B."/>
            <person name="Cannon C."/>
            <person name="Castanera R."/>
            <person name="Culley D."/>
            <person name="Daum C."/>
            <person name="Ezra D."/>
            <person name="Gonzalez J."/>
            <person name="Henrissat B."/>
            <person name="Kuo A."/>
            <person name="Liang C."/>
            <person name="Lipzen A."/>
            <person name="Lutzoni F."/>
            <person name="Magnuson J."/>
            <person name="Mondo S."/>
            <person name="Nolan M."/>
            <person name="Ohm R."/>
            <person name="Pangilinan J."/>
            <person name="Park H.-J."/>
            <person name="Ramirez L."/>
            <person name="Alfaro M."/>
            <person name="Sun H."/>
            <person name="Tritt A."/>
            <person name="Yoshinaga Y."/>
            <person name="Zwiers L.-H."/>
            <person name="Turgeon B."/>
            <person name="Goodwin S."/>
            <person name="Spatafora J."/>
            <person name="Crous P."/>
            <person name="Grigoriev I."/>
        </authorList>
    </citation>
    <scope>NUCLEOTIDE SEQUENCE</scope>
    <source>
        <strain evidence="1">CBS 269.34</strain>
    </source>
</reference>
<keyword evidence="2" id="KW-1185">Reference proteome</keyword>
<dbReference type="OrthoDB" id="10371171at2759"/>
<gene>
    <name evidence="1" type="ORF">BU16DRAFT_560773</name>
</gene>
<protein>
    <submittedName>
        <fullName evidence="1">Uncharacterized protein</fullName>
    </submittedName>
</protein>
<name>A0A6A6QUP1_9PEZI</name>